<proteinExistence type="predicted"/>
<evidence type="ECO:0000313" key="2">
    <source>
        <dbReference type="EMBL" id="ORZ37018.1"/>
    </source>
</evidence>
<sequence length="179" mass="19528">MGSKKSSSNRGSPATTPRKAGKSSTPAAATSTPSKLKSSIGAKIDRLDALAAHRARPTNPSFRIANAIMTLYFLYATYVQVNDPGTYAEFKKKKKTLRCFPVRTHAQADDKQRRLYPLGSLLLAVCAQLPAQHFPVHSARCALPTHPPHWLFSRGHLGHERQAVPAARQLGRQPGPRAV</sequence>
<evidence type="ECO:0000313" key="3">
    <source>
        <dbReference type="Proteomes" id="UP000193411"/>
    </source>
</evidence>
<dbReference type="AlphaFoldDB" id="A0A1Y2HQY5"/>
<comment type="caution">
    <text evidence="2">The sequence shown here is derived from an EMBL/GenBank/DDBJ whole genome shotgun (WGS) entry which is preliminary data.</text>
</comment>
<gene>
    <name evidence="2" type="ORF">BCR44DRAFT_1050810</name>
</gene>
<feature type="region of interest" description="Disordered" evidence="1">
    <location>
        <begin position="1"/>
        <end position="37"/>
    </location>
</feature>
<dbReference type="Proteomes" id="UP000193411">
    <property type="component" value="Unassembled WGS sequence"/>
</dbReference>
<organism evidence="2 3">
    <name type="scientific">Catenaria anguillulae PL171</name>
    <dbReference type="NCBI Taxonomy" id="765915"/>
    <lineage>
        <taxon>Eukaryota</taxon>
        <taxon>Fungi</taxon>
        <taxon>Fungi incertae sedis</taxon>
        <taxon>Blastocladiomycota</taxon>
        <taxon>Blastocladiomycetes</taxon>
        <taxon>Blastocladiales</taxon>
        <taxon>Catenariaceae</taxon>
        <taxon>Catenaria</taxon>
    </lineage>
</organism>
<reference evidence="2 3" key="1">
    <citation type="submission" date="2016-07" db="EMBL/GenBank/DDBJ databases">
        <title>Pervasive Adenine N6-methylation of Active Genes in Fungi.</title>
        <authorList>
            <consortium name="DOE Joint Genome Institute"/>
            <person name="Mondo S.J."/>
            <person name="Dannebaum R.O."/>
            <person name="Kuo R.C."/>
            <person name="Labutti K."/>
            <person name="Haridas S."/>
            <person name="Kuo A."/>
            <person name="Salamov A."/>
            <person name="Ahrendt S.R."/>
            <person name="Lipzen A."/>
            <person name="Sullivan W."/>
            <person name="Andreopoulos W.B."/>
            <person name="Clum A."/>
            <person name="Lindquist E."/>
            <person name="Daum C."/>
            <person name="Ramamoorthy G.K."/>
            <person name="Gryganskyi A."/>
            <person name="Culley D."/>
            <person name="Magnuson J.K."/>
            <person name="James T.Y."/>
            <person name="O'Malley M.A."/>
            <person name="Stajich J.E."/>
            <person name="Spatafora J.W."/>
            <person name="Visel A."/>
            <person name="Grigoriev I.V."/>
        </authorList>
    </citation>
    <scope>NUCLEOTIDE SEQUENCE [LARGE SCALE GENOMIC DNA]</scope>
    <source>
        <strain evidence="2 3">PL171</strain>
    </source>
</reference>
<evidence type="ECO:0000256" key="1">
    <source>
        <dbReference type="SAM" id="MobiDB-lite"/>
    </source>
</evidence>
<protein>
    <submittedName>
        <fullName evidence="2">Uncharacterized protein</fullName>
    </submittedName>
</protein>
<feature type="compositionally biased region" description="Low complexity" evidence="1">
    <location>
        <begin position="23"/>
        <end position="34"/>
    </location>
</feature>
<name>A0A1Y2HQY5_9FUNG</name>
<feature type="compositionally biased region" description="Polar residues" evidence="1">
    <location>
        <begin position="1"/>
        <end position="15"/>
    </location>
</feature>
<keyword evidence="3" id="KW-1185">Reference proteome</keyword>
<accession>A0A1Y2HQY5</accession>
<dbReference type="EMBL" id="MCFL01000014">
    <property type="protein sequence ID" value="ORZ37018.1"/>
    <property type="molecule type" value="Genomic_DNA"/>
</dbReference>